<feature type="compositionally biased region" description="Basic and acidic residues" evidence="1">
    <location>
        <begin position="112"/>
        <end position="129"/>
    </location>
</feature>
<protein>
    <submittedName>
        <fullName evidence="2">Uncharacterized protein</fullName>
    </submittedName>
</protein>
<dbReference type="AlphaFoldDB" id="A0AAD7PH75"/>
<accession>A0AAD7PH75</accession>
<proteinExistence type="predicted"/>
<evidence type="ECO:0000313" key="3">
    <source>
        <dbReference type="Proteomes" id="UP001163823"/>
    </source>
</evidence>
<evidence type="ECO:0000313" key="2">
    <source>
        <dbReference type="EMBL" id="KAJ7954720.1"/>
    </source>
</evidence>
<dbReference type="EMBL" id="JARAOO010000009">
    <property type="protein sequence ID" value="KAJ7954720.1"/>
    <property type="molecule type" value="Genomic_DNA"/>
</dbReference>
<comment type="caution">
    <text evidence="2">The sequence shown here is derived from an EMBL/GenBank/DDBJ whole genome shotgun (WGS) entry which is preliminary data.</text>
</comment>
<evidence type="ECO:0000256" key="1">
    <source>
        <dbReference type="SAM" id="MobiDB-lite"/>
    </source>
</evidence>
<organism evidence="2 3">
    <name type="scientific">Quillaja saponaria</name>
    <name type="common">Soap bark tree</name>
    <dbReference type="NCBI Taxonomy" id="32244"/>
    <lineage>
        <taxon>Eukaryota</taxon>
        <taxon>Viridiplantae</taxon>
        <taxon>Streptophyta</taxon>
        <taxon>Embryophyta</taxon>
        <taxon>Tracheophyta</taxon>
        <taxon>Spermatophyta</taxon>
        <taxon>Magnoliopsida</taxon>
        <taxon>eudicotyledons</taxon>
        <taxon>Gunneridae</taxon>
        <taxon>Pentapetalae</taxon>
        <taxon>rosids</taxon>
        <taxon>fabids</taxon>
        <taxon>Fabales</taxon>
        <taxon>Quillajaceae</taxon>
        <taxon>Quillaja</taxon>
    </lineage>
</organism>
<dbReference type="KEGG" id="qsa:O6P43_021426"/>
<dbReference type="Proteomes" id="UP001163823">
    <property type="component" value="Chromosome 9"/>
</dbReference>
<feature type="region of interest" description="Disordered" evidence="1">
    <location>
        <begin position="34"/>
        <end position="175"/>
    </location>
</feature>
<reference evidence="2" key="1">
    <citation type="journal article" date="2023" name="Science">
        <title>Elucidation of the pathway for biosynthesis of saponin adjuvants from the soapbark tree.</title>
        <authorList>
            <person name="Reed J."/>
            <person name="Orme A."/>
            <person name="El-Demerdash A."/>
            <person name="Owen C."/>
            <person name="Martin L.B.B."/>
            <person name="Misra R.C."/>
            <person name="Kikuchi S."/>
            <person name="Rejzek M."/>
            <person name="Martin A.C."/>
            <person name="Harkess A."/>
            <person name="Leebens-Mack J."/>
            <person name="Louveau T."/>
            <person name="Stephenson M.J."/>
            <person name="Osbourn A."/>
        </authorList>
    </citation>
    <scope>NUCLEOTIDE SEQUENCE</scope>
    <source>
        <strain evidence="2">S10</strain>
    </source>
</reference>
<gene>
    <name evidence="2" type="ORF">O6P43_021426</name>
</gene>
<feature type="compositionally biased region" description="Pro residues" evidence="1">
    <location>
        <begin position="137"/>
        <end position="155"/>
    </location>
</feature>
<keyword evidence="3" id="KW-1185">Reference proteome</keyword>
<name>A0AAD7PH75_QUISA</name>
<sequence>MIFHVWYLLPQAHLLITTSHFIINLPHKPPYHKPPNTLEEVEETQLEQESATLEGKPKYKPTPYHKPPLYHKPPTVQEAQETKVEQEAATIDGKYHKPPTTVDETTNEEGELTYKDEAIEAEGYKPPKEKRPKKKPPPSNPPPYKPPPYNPPPHKPPPHKPPVHKPPSVQLNTTS</sequence>